<reference evidence="1" key="1">
    <citation type="submission" date="2025-08" db="UniProtKB">
        <authorList>
            <consortium name="Ensembl"/>
        </authorList>
    </citation>
    <scope>IDENTIFICATION</scope>
</reference>
<reference evidence="1" key="2">
    <citation type="submission" date="2025-09" db="UniProtKB">
        <authorList>
            <consortium name="Ensembl"/>
        </authorList>
    </citation>
    <scope>IDENTIFICATION</scope>
</reference>
<name>A0A3B5L1E1_9TELE</name>
<dbReference type="GeneTree" id="ENSGT01140000283002"/>
<evidence type="ECO:0000313" key="2">
    <source>
        <dbReference type="Proteomes" id="UP000261380"/>
    </source>
</evidence>
<evidence type="ECO:0000313" key="1">
    <source>
        <dbReference type="Ensembl" id="ENSXCOP00000003706.1"/>
    </source>
</evidence>
<organism evidence="1 2">
    <name type="scientific">Xiphophorus couchianus</name>
    <name type="common">Monterrey platyfish</name>
    <dbReference type="NCBI Taxonomy" id="32473"/>
    <lineage>
        <taxon>Eukaryota</taxon>
        <taxon>Metazoa</taxon>
        <taxon>Chordata</taxon>
        <taxon>Craniata</taxon>
        <taxon>Vertebrata</taxon>
        <taxon>Euteleostomi</taxon>
        <taxon>Actinopterygii</taxon>
        <taxon>Neopterygii</taxon>
        <taxon>Teleostei</taxon>
        <taxon>Neoteleostei</taxon>
        <taxon>Acanthomorphata</taxon>
        <taxon>Ovalentaria</taxon>
        <taxon>Atherinomorphae</taxon>
        <taxon>Cyprinodontiformes</taxon>
        <taxon>Poeciliidae</taxon>
        <taxon>Poeciliinae</taxon>
        <taxon>Xiphophorus</taxon>
    </lineage>
</organism>
<keyword evidence="2" id="KW-1185">Reference proteome</keyword>
<proteinExistence type="predicted"/>
<protein>
    <submittedName>
        <fullName evidence="1">Uncharacterized protein</fullName>
    </submittedName>
</protein>
<accession>A0A3B5L1E1</accession>
<dbReference type="Ensembl" id="ENSXCOT00000003746.1">
    <property type="protein sequence ID" value="ENSXCOP00000003706.1"/>
    <property type="gene ID" value="ENSXCOG00000002907.1"/>
</dbReference>
<dbReference type="AlphaFoldDB" id="A0A3B5L1E1"/>
<sequence>LSITVTIMFAVPDFGGFPPSTAVTVSLMVGCCSRSKAFRSTSSADTLSSPLWISKEK</sequence>
<dbReference type="Proteomes" id="UP000261380">
    <property type="component" value="Unplaced"/>
</dbReference>